<reference evidence="2 3" key="2">
    <citation type="journal article" date="2009" name="PLoS ONE">
        <title>An integrated genetic and cytogenetic map of the cucumber genome.</title>
        <authorList>
            <person name="Ren Y."/>
            <person name="Zhang Z."/>
            <person name="Liu J."/>
            <person name="Staub J.E."/>
            <person name="Han Y."/>
            <person name="Cheng Z."/>
            <person name="Li X."/>
            <person name="Lu J."/>
            <person name="Miao H."/>
            <person name="Kang H."/>
            <person name="Xie B."/>
            <person name="Gu X."/>
            <person name="Wang X."/>
            <person name="Du Y."/>
            <person name="Jin W."/>
            <person name="Huang S."/>
        </authorList>
    </citation>
    <scope>NUCLEOTIDE SEQUENCE [LARGE SCALE GENOMIC DNA]</scope>
    <source>
        <strain evidence="3">cv. 9930</strain>
    </source>
</reference>
<accession>A0A0A0LC89</accession>
<evidence type="ECO:0000256" key="1">
    <source>
        <dbReference type="SAM" id="Phobius"/>
    </source>
</evidence>
<reference evidence="2 3" key="4">
    <citation type="journal article" date="2011" name="BMC Genomics">
        <title>RNA-Seq improves annotation of protein-coding genes in the cucumber genome.</title>
        <authorList>
            <person name="Li Z."/>
            <person name="Zhang Z."/>
            <person name="Yan P."/>
            <person name="Huang S."/>
            <person name="Fei Z."/>
            <person name="Lin K."/>
        </authorList>
    </citation>
    <scope>NUCLEOTIDE SEQUENCE [LARGE SCALE GENOMIC DNA]</scope>
    <source>
        <strain evidence="3">cv. 9930</strain>
    </source>
</reference>
<dbReference type="AlphaFoldDB" id="A0A0A0LC89"/>
<dbReference type="Proteomes" id="UP000029981">
    <property type="component" value="Chromosome 3"/>
</dbReference>
<name>A0A0A0LC89_CUCSA</name>
<organism evidence="2 3">
    <name type="scientific">Cucumis sativus</name>
    <name type="common">Cucumber</name>
    <dbReference type="NCBI Taxonomy" id="3659"/>
    <lineage>
        <taxon>Eukaryota</taxon>
        <taxon>Viridiplantae</taxon>
        <taxon>Streptophyta</taxon>
        <taxon>Embryophyta</taxon>
        <taxon>Tracheophyta</taxon>
        <taxon>Spermatophyta</taxon>
        <taxon>Magnoliopsida</taxon>
        <taxon>eudicotyledons</taxon>
        <taxon>Gunneridae</taxon>
        <taxon>Pentapetalae</taxon>
        <taxon>rosids</taxon>
        <taxon>fabids</taxon>
        <taxon>Cucurbitales</taxon>
        <taxon>Cucurbitaceae</taxon>
        <taxon>Benincaseae</taxon>
        <taxon>Cucumis</taxon>
    </lineage>
</organism>
<evidence type="ECO:0000313" key="2">
    <source>
        <dbReference type="EMBL" id="KGN57666.1"/>
    </source>
</evidence>
<feature type="transmembrane region" description="Helical" evidence="1">
    <location>
        <begin position="39"/>
        <end position="57"/>
    </location>
</feature>
<feature type="transmembrane region" description="Helical" evidence="1">
    <location>
        <begin position="12"/>
        <end position="33"/>
    </location>
</feature>
<protein>
    <submittedName>
        <fullName evidence="2">Uncharacterized protein</fullName>
    </submittedName>
</protein>
<keyword evidence="1" id="KW-1133">Transmembrane helix</keyword>
<evidence type="ECO:0000313" key="3">
    <source>
        <dbReference type="Proteomes" id="UP000029981"/>
    </source>
</evidence>
<reference evidence="2 3" key="3">
    <citation type="journal article" date="2010" name="BMC Genomics">
        <title>Transcriptome sequencing and comparative analysis of cucumber flowers with different sex types.</title>
        <authorList>
            <person name="Guo S."/>
            <person name="Zheng Y."/>
            <person name="Joung J.G."/>
            <person name="Liu S."/>
            <person name="Zhang Z."/>
            <person name="Crasta O.R."/>
            <person name="Sobral B.W."/>
            <person name="Xu Y."/>
            <person name="Huang S."/>
            <person name="Fei Z."/>
        </authorList>
    </citation>
    <scope>NUCLEOTIDE SEQUENCE [LARGE SCALE GENOMIC DNA]</scope>
    <source>
        <strain evidence="3">cv. 9930</strain>
    </source>
</reference>
<proteinExistence type="predicted"/>
<keyword evidence="3" id="KW-1185">Reference proteome</keyword>
<dbReference type="Gramene" id="KGN57666">
    <property type="protein sequence ID" value="KGN57666"/>
    <property type="gene ID" value="Csa_3G239300"/>
</dbReference>
<sequence>MILPSLFGRTSSSIVVLYHLLSPAFFVWLTIQILGWLMFGWRMLLLGICTFAAISMIPKLSIGWPYHNIYSLSIFVLMLIFGYGRSNPHLPSLSNLLTMIWWELVIAML</sequence>
<gene>
    <name evidence="2" type="ORF">Csa_3G239300</name>
</gene>
<keyword evidence="1" id="KW-0812">Transmembrane</keyword>
<dbReference type="EMBL" id="CM002924">
    <property type="protein sequence ID" value="KGN57666.1"/>
    <property type="molecule type" value="Genomic_DNA"/>
</dbReference>
<keyword evidence="1" id="KW-0472">Membrane</keyword>
<reference evidence="2 3" key="1">
    <citation type="journal article" date="2009" name="Nat. Genet.">
        <title>The genome of the cucumber, Cucumis sativus L.</title>
        <authorList>
            <person name="Huang S."/>
            <person name="Li R."/>
            <person name="Zhang Z."/>
            <person name="Li L."/>
            <person name="Gu X."/>
            <person name="Fan W."/>
            <person name="Lucas W.J."/>
            <person name="Wang X."/>
            <person name="Xie B."/>
            <person name="Ni P."/>
            <person name="Ren Y."/>
            <person name="Zhu H."/>
            <person name="Li J."/>
            <person name="Lin K."/>
            <person name="Jin W."/>
            <person name="Fei Z."/>
            <person name="Li G."/>
            <person name="Staub J."/>
            <person name="Kilian A."/>
            <person name="van der Vossen E.A."/>
            <person name="Wu Y."/>
            <person name="Guo J."/>
            <person name="He J."/>
            <person name="Jia Z."/>
            <person name="Ren Y."/>
            <person name="Tian G."/>
            <person name="Lu Y."/>
            <person name="Ruan J."/>
            <person name="Qian W."/>
            <person name="Wang M."/>
            <person name="Huang Q."/>
            <person name="Li B."/>
            <person name="Xuan Z."/>
            <person name="Cao J."/>
            <person name="Asan"/>
            <person name="Wu Z."/>
            <person name="Zhang J."/>
            <person name="Cai Q."/>
            <person name="Bai Y."/>
            <person name="Zhao B."/>
            <person name="Han Y."/>
            <person name="Li Y."/>
            <person name="Li X."/>
            <person name="Wang S."/>
            <person name="Shi Q."/>
            <person name="Liu S."/>
            <person name="Cho W.K."/>
            <person name="Kim J.Y."/>
            <person name="Xu Y."/>
            <person name="Heller-Uszynska K."/>
            <person name="Miao H."/>
            <person name="Cheng Z."/>
            <person name="Zhang S."/>
            <person name="Wu J."/>
            <person name="Yang Y."/>
            <person name="Kang H."/>
            <person name="Li M."/>
            <person name="Liang H."/>
            <person name="Ren X."/>
            <person name="Shi Z."/>
            <person name="Wen M."/>
            <person name="Jian M."/>
            <person name="Yang H."/>
            <person name="Zhang G."/>
            <person name="Yang Z."/>
            <person name="Chen R."/>
            <person name="Liu S."/>
            <person name="Li J."/>
            <person name="Ma L."/>
            <person name="Liu H."/>
            <person name="Zhou Y."/>
            <person name="Zhao J."/>
            <person name="Fang X."/>
            <person name="Li G."/>
            <person name="Fang L."/>
            <person name="Li Y."/>
            <person name="Liu D."/>
            <person name="Zheng H."/>
            <person name="Zhang Y."/>
            <person name="Qin N."/>
            <person name="Li Z."/>
            <person name="Yang G."/>
            <person name="Yang S."/>
            <person name="Bolund L."/>
            <person name="Kristiansen K."/>
            <person name="Zheng H."/>
            <person name="Li S."/>
            <person name="Zhang X."/>
            <person name="Yang H."/>
            <person name="Wang J."/>
            <person name="Sun R."/>
            <person name="Zhang B."/>
            <person name="Jiang S."/>
            <person name="Wang J."/>
            <person name="Du Y."/>
            <person name="Li S."/>
        </authorList>
    </citation>
    <scope>NUCLEOTIDE SEQUENCE [LARGE SCALE GENOMIC DNA]</scope>
    <source>
        <strain evidence="3">cv. 9930</strain>
    </source>
</reference>